<dbReference type="GO" id="GO:0004650">
    <property type="term" value="F:polygalacturonase activity"/>
    <property type="evidence" value="ECO:0007669"/>
    <property type="project" value="UniProtKB-EC"/>
</dbReference>
<dbReference type="EMBL" id="KZ451911">
    <property type="protein sequence ID" value="PKA62981.1"/>
    <property type="molecule type" value="Genomic_DNA"/>
</dbReference>
<dbReference type="OrthoDB" id="187139at2759"/>
<feature type="chain" id="PRO_5014172046" evidence="5">
    <location>
        <begin position="20"/>
        <end position="482"/>
    </location>
</feature>
<dbReference type="PANTHER" id="PTHR31339">
    <property type="entry name" value="PECTIN LYASE-RELATED"/>
    <property type="match status" value="1"/>
</dbReference>
<dbReference type="InterPro" id="IPR012334">
    <property type="entry name" value="Pectin_lyas_fold"/>
</dbReference>
<evidence type="ECO:0000256" key="1">
    <source>
        <dbReference type="ARBA" id="ARBA00008834"/>
    </source>
</evidence>
<sequence length="482" mass="53038">MKALVASLLALLLVDAIKGSQHGDGHCKYKRRLGPRPHSVTLTEFGAVGDGVTLNTLAFQNAIFYLKSFADKGGAQLYVPKGKWLTGCFNLTSHLTLFLDKGAVIMATQDLSQWPPIGFLPSYGRGIELPGDRFIGLSLLEAPPIIHFYFFRTGDNGTIDGRGSIWWDSFRSHSLNYSRPDLIELINSDAVLISNLTFLNPPAWTIHPVYCRFVFFIKSSSFSYRKQCRASESNNQCSLKFSTYQWLSASCHFLPISDSSSEICIEDCTITVGHDAISLKSGWDEYGISYSKPSSNIYITNVFLSSLHGSALAFGSEMSGGISGIHADHLHIYNSNIAIDFRTALGRGGFMENIVISYVDVQHVRTAIQFTGNCSSHPDERYDPKALPIVDRVTIKNVIGTNISVVGALHGIEHDPFTAICLSNIHMTLQSPETSSSWTCSNVSGFSEKVSPEPCSDLMIHYSNSSLLCYSLENFKYSLASA</sequence>
<keyword evidence="7" id="KW-1185">Reference proteome</keyword>
<dbReference type="InterPro" id="IPR000743">
    <property type="entry name" value="Glyco_hydro_28"/>
</dbReference>
<name>A0A2I0B5D0_9ASPA</name>
<dbReference type="PANTHER" id="PTHR31339:SF5">
    <property type="entry name" value="HYDROLASE FAMILY 28 PROTEIN, PUTATIVE, EXPRESSED-RELATED"/>
    <property type="match status" value="1"/>
</dbReference>
<dbReference type="SUPFAM" id="SSF51126">
    <property type="entry name" value="Pectin lyase-like"/>
    <property type="match status" value="1"/>
</dbReference>
<reference evidence="6 7" key="1">
    <citation type="journal article" date="2017" name="Nature">
        <title>The Apostasia genome and the evolution of orchids.</title>
        <authorList>
            <person name="Zhang G.Q."/>
            <person name="Liu K.W."/>
            <person name="Li Z."/>
            <person name="Lohaus R."/>
            <person name="Hsiao Y.Y."/>
            <person name="Niu S.C."/>
            <person name="Wang J.Y."/>
            <person name="Lin Y.C."/>
            <person name="Xu Q."/>
            <person name="Chen L.J."/>
            <person name="Yoshida K."/>
            <person name="Fujiwara S."/>
            <person name="Wang Z.W."/>
            <person name="Zhang Y.Q."/>
            <person name="Mitsuda N."/>
            <person name="Wang M."/>
            <person name="Liu G.H."/>
            <person name="Pecoraro L."/>
            <person name="Huang H.X."/>
            <person name="Xiao X.J."/>
            <person name="Lin M."/>
            <person name="Wu X.Y."/>
            <person name="Wu W.L."/>
            <person name="Chen Y.Y."/>
            <person name="Chang S.B."/>
            <person name="Sakamoto S."/>
            <person name="Ohme-Takagi M."/>
            <person name="Yagi M."/>
            <person name="Zeng S.J."/>
            <person name="Shen C.Y."/>
            <person name="Yeh C.M."/>
            <person name="Luo Y.B."/>
            <person name="Tsai W.C."/>
            <person name="Van de Peer Y."/>
            <person name="Liu Z.J."/>
        </authorList>
    </citation>
    <scope>NUCLEOTIDE SEQUENCE [LARGE SCALE GENOMIC DNA]</scope>
    <source>
        <strain evidence="7">cv. Shenzhen</strain>
        <tissue evidence="6">Stem</tissue>
    </source>
</reference>
<evidence type="ECO:0000256" key="4">
    <source>
        <dbReference type="RuleBase" id="RU361169"/>
    </source>
</evidence>
<dbReference type="Pfam" id="PF00295">
    <property type="entry name" value="Glyco_hydro_28"/>
    <property type="match status" value="1"/>
</dbReference>
<evidence type="ECO:0000313" key="7">
    <source>
        <dbReference type="Proteomes" id="UP000236161"/>
    </source>
</evidence>
<feature type="signal peptide" evidence="5">
    <location>
        <begin position="1"/>
        <end position="19"/>
    </location>
</feature>
<dbReference type="AlphaFoldDB" id="A0A2I0B5D0"/>
<keyword evidence="3 4" id="KW-0326">Glycosidase</keyword>
<keyword evidence="2 4" id="KW-0378">Hydrolase</keyword>
<dbReference type="InterPro" id="IPR011050">
    <property type="entry name" value="Pectin_lyase_fold/virulence"/>
</dbReference>
<evidence type="ECO:0000256" key="2">
    <source>
        <dbReference type="ARBA" id="ARBA00022801"/>
    </source>
</evidence>
<organism evidence="6 7">
    <name type="scientific">Apostasia shenzhenica</name>
    <dbReference type="NCBI Taxonomy" id="1088818"/>
    <lineage>
        <taxon>Eukaryota</taxon>
        <taxon>Viridiplantae</taxon>
        <taxon>Streptophyta</taxon>
        <taxon>Embryophyta</taxon>
        <taxon>Tracheophyta</taxon>
        <taxon>Spermatophyta</taxon>
        <taxon>Magnoliopsida</taxon>
        <taxon>Liliopsida</taxon>
        <taxon>Asparagales</taxon>
        <taxon>Orchidaceae</taxon>
        <taxon>Apostasioideae</taxon>
        <taxon>Apostasia</taxon>
    </lineage>
</organism>
<dbReference type="EC" id="3.2.1.15" evidence="6"/>
<dbReference type="STRING" id="1088818.A0A2I0B5D0"/>
<dbReference type="InterPro" id="IPR051801">
    <property type="entry name" value="GH28_Enzymes"/>
</dbReference>
<dbReference type="Proteomes" id="UP000236161">
    <property type="component" value="Unassembled WGS sequence"/>
</dbReference>
<keyword evidence="5" id="KW-0732">Signal</keyword>
<comment type="similarity">
    <text evidence="1 4">Belongs to the glycosyl hydrolase 28 family.</text>
</comment>
<dbReference type="Gene3D" id="2.160.20.10">
    <property type="entry name" value="Single-stranded right-handed beta-helix, Pectin lyase-like"/>
    <property type="match status" value="1"/>
</dbReference>
<evidence type="ECO:0000313" key="6">
    <source>
        <dbReference type="EMBL" id="PKA62981.1"/>
    </source>
</evidence>
<evidence type="ECO:0000256" key="5">
    <source>
        <dbReference type="SAM" id="SignalP"/>
    </source>
</evidence>
<accession>A0A2I0B5D0</accession>
<gene>
    <name evidence="6" type="ORF">AXF42_Ash007777</name>
</gene>
<dbReference type="GO" id="GO:0005975">
    <property type="term" value="P:carbohydrate metabolic process"/>
    <property type="evidence" value="ECO:0007669"/>
    <property type="project" value="InterPro"/>
</dbReference>
<protein>
    <submittedName>
        <fullName evidence="6">Putative polygalacturonase</fullName>
        <ecNumber evidence="6">3.2.1.15</ecNumber>
    </submittedName>
</protein>
<proteinExistence type="inferred from homology"/>
<evidence type="ECO:0000256" key="3">
    <source>
        <dbReference type="ARBA" id="ARBA00023295"/>
    </source>
</evidence>